<dbReference type="GO" id="GO:0009691">
    <property type="term" value="P:cytokinin biosynthetic process"/>
    <property type="evidence" value="ECO:0007669"/>
    <property type="project" value="UniProtKB-UniRule"/>
</dbReference>
<dbReference type="AlphaFoldDB" id="A0A923T6K9"/>
<dbReference type="RefSeq" id="WP_187465637.1">
    <property type="nucleotide sequence ID" value="NZ_JACSIT010000067.1"/>
</dbReference>
<organism evidence="3 4">
    <name type="scientific">Neolewinella lacunae</name>
    <dbReference type="NCBI Taxonomy" id="1517758"/>
    <lineage>
        <taxon>Bacteria</taxon>
        <taxon>Pseudomonadati</taxon>
        <taxon>Bacteroidota</taxon>
        <taxon>Saprospiria</taxon>
        <taxon>Saprospirales</taxon>
        <taxon>Lewinellaceae</taxon>
        <taxon>Neolewinella</taxon>
    </lineage>
</organism>
<dbReference type="PANTHER" id="PTHR43393:SF3">
    <property type="entry name" value="LYSINE DECARBOXYLASE-LIKE PROTEIN"/>
    <property type="match status" value="1"/>
</dbReference>
<dbReference type="EMBL" id="JACSIT010000067">
    <property type="protein sequence ID" value="MBC6993535.1"/>
    <property type="molecule type" value="Genomic_DNA"/>
</dbReference>
<keyword evidence="2" id="KW-0203">Cytokinin biosynthesis</keyword>
<protein>
    <recommendedName>
        <fullName evidence="2">Cytokinin riboside 5'-monophosphate phosphoribohydrolase</fullName>
        <ecNumber evidence="2">3.2.2.n1</ecNumber>
    </recommendedName>
</protein>
<gene>
    <name evidence="3" type="ORF">H9S92_05145</name>
</gene>
<evidence type="ECO:0000313" key="4">
    <source>
        <dbReference type="Proteomes" id="UP000650081"/>
    </source>
</evidence>
<dbReference type="InterPro" id="IPR031100">
    <property type="entry name" value="LOG_fam"/>
</dbReference>
<dbReference type="SUPFAM" id="SSF102405">
    <property type="entry name" value="MCP/YpsA-like"/>
    <property type="match status" value="1"/>
</dbReference>
<keyword evidence="4" id="KW-1185">Reference proteome</keyword>
<evidence type="ECO:0000313" key="3">
    <source>
        <dbReference type="EMBL" id="MBC6993535.1"/>
    </source>
</evidence>
<reference evidence="3" key="1">
    <citation type="submission" date="2020-08" db="EMBL/GenBank/DDBJ databases">
        <title>Lewinella bacteria from marine environments.</title>
        <authorList>
            <person name="Zhong Y."/>
        </authorList>
    </citation>
    <scope>NUCLEOTIDE SEQUENCE</scope>
    <source>
        <strain evidence="3">KCTC 42187</strain>
    </source>
</reference>
<comment type="catalytic activity">
    <reaction evidence="1">
        <text>AMP + H2O = D-ribose 5-phosphate + adenine</text>
        <dbReference type="Rhea" id="RHEA:20129"/>
        <dbReference type="ChEBI" id="CHEBI:15377"/>
        <dbReference type="ChEBI" id="CHEBI:16708"/>
        <dbReference type="ChEBI" id="CHEBI:78346"/>
        <dbReference type="ChEBI" id="CHEBI:456215"/>
        <dbReference type="EC" id="3.2.2.4"/>
    </reaction>
</comment>
<name>A0A923T6K9_9BACT</name>
<dbReference type="Pfam" id="PF03641">
    <property type="entry name" value="Lysine_decarbox"/>
    <property type="match status" value="1"/>
</dbReference>
<dbReference type="GO" id="GO:0008714">
    <property type="term" value="F:AMP nucleosidase activity"/>
    <property type="evidence" value="ECO:0007669"/>
    <property type="project" value="UniProtKB-EC"/>
</dbReference>
<dbReference type="InterPro" id="IPR052341">
    <property type="entry name" value="LOG_family_nucleotidases"/>
</dbReference>
<dbReference type="EC" id="3.2.2.n1" evidence="2"/>
<dbReference type="NCBIfam" id="TIGR00730">
    <property type="entry name" value="Rossman fold protein, TIGR00730 family"/>
    <property type="match status" value="1"/>
</dbReference>
<evidence type="ECO:0000256" key="2">
    <source>
        <dbReference type="RuleBase" id="RU363015"/>
    </source>
</evidence>
<dbReference type="GO" id="GO:0005829">
    <property type="term" value="C:cytosol"/>
    <property type="evidence" value="ECO:0007669"/>
    <property type="project" value="TreeGrafter"/>
</dbReference>
<accession>A0A923T6K9</accession>
<sequence length="239" mass="27040">MSEHAGLNRHAPRHWHQNFTGENSWTMFKVISEFVEGYEVMNRVGPCVSIFGSARTKPDHKYYQLATEIGQLLVREGYGVITGGGPGIMEAGNRGAHLEKGASIGLNIDLPFETSSNPYVDLDKNIDFRYFFVRKVMFVKYAQAFVCCPGGFGTMDELFEVLTLIQTRKINKVPVILVGTEYWSGLRDWIFETMSEKEATISPQDMDLIPIVDTADAVLEIIRDFYDRQGHTLSPNFKL</sequence>
<keyword evidence="2" id="KW-0378">Hydrolase</keyword>
<dbReference type="PANTHER" id="PTHR43393">
    <property type="entry name" value="CYTOKININ RIBOSIDE 5'-MONOPHOSPHATE PHOSPHORIBOHYDROLASE"/>
    <property type="match status" value="1"/>
</dbReference>
<dbReference type="InterPro" id="IPR005269">
    <property type="entry name" value="LOG"/>
</dbReference>
<comment type="similarity">
    <text evidence="2">Belongs to the LOG family.</text>
</comment>
<dbReference type="Proteomes" id="UP000650081">
    <property type="component" value="Unassembled WGS sequence"/>
</dbReference>
<comment type="caution">
    <text evidence="3">The sequence shown here is derived from an EMBL/GenBank/DDBJ whole genome shotgun (WGS) entry which is preliminary data.</text>
</comment>
<proteinExistence type="inferred from homology"/>
<dbReference type="Gene3D" id="3.40.50.450">
    <property type="match status" value="1"/>
</dbReference>
<evidence type="ECO:0000256" key="1">
    <source>
        <dbReference type="ARBA" id="ARBA00000274"/>
    </source>
</evidence>